<evidence type="ECO:0000256" key="7">
    <source>
        <dbReference type="ARBA" id="ARBA00022989"/>
    </source>
</evidence>
<feature type="transmembrane region" description="Helical" evidence="9">
    <location>
        <begin position="12"/>
        <end position="33"/>
    </location>
</feature>
<evidence type="ECO:0000256" key="2">
    <source>
        <dbReference type="ARBA" id="ARBA00022448"/>
    </source>
</evidence>
<keyword evidence="5" id="KW-0598">Phosphotransferase system</keyword>
<feature type="transmembrane region" description="Helical" evidence="9">
    <location>
        <begin position="93"/>
        <end position="116"/>
    </location>
</feature>
<comment type="caution">
    <text evidence="10">The sequence shown here is derived from an EMBL/GenBank/DDBJ whole genome shotgun (WGS) entry which is preliminary data.</text>
</comment>
<reference evidence="10" key="1">
    <citation type="submission" date="2021-04" db="EMBL/GenBank/DDBJ databases">
        <title>Sinoanaerobacter chloroacetimidivorans sp. nov., an obligate anaerobic bacterium isolated from anaerobic sludge.</title>
        <authorList>
            <person name="Bao Y."/>
        </authorList>
    </citation>
    <scope>NUCLEOTIDE SEQUENCE</scope>
    <source>
        <strain evidence="10">BAD-6</strain>
    </source>
</reference>
<dbReference type="InterPro" id="IPR004703">
    <property type="entry name" value="PTS_sugar-sp_permease"/>
</dbReference>
<feature type="transmembrane region" description="Helical" evidence="9">
    <location>
        <begin position="317"/>
        <end position="335"/>
    </location>
</feature>
<evidence type="ECO:0000313" key="10">
    <source>
        <dbReference type="EMBL" id="MBR0598251.1"/>
    </source>
</evidence>
<organism evidence="10 11">
    <name type="scientific">Sinanaerobacter chloroacetimidivorans</name>
    <dbReference type="NCBI Taxonomy" id="2818044"/>
    <lineage>
        <taxon>Bacteria</taxon>
        <taxon>Bacillati</taxon>
        <taxon>Bacillota</taxon>
        <taxon>Clostridia</taxon>
        <taxon>Peptostreptococcales</taxon>
        <taxon>Anaerovoracaceae</taxon>
        <taxon>Sinanaerobacter</taxon>
    </lineage>
</organism>
<evidence type="ECO:0000256" key="9">
    <source>
        <dbReference type="SAM" id="Phobius"/>
    </source>
</evidence>
<proteinExistence type="predicted"/>
<dbReference type="GO" id="GO:0009401">
    <property type="term" value="P:phosphoenolpyruvate-dependent sugar phosphotransferase system"/>
    <property type="evidence" value="ECO:0007669"/>
    <property type="project" value="UniProtKB-KW"/>
</dbReference>
<feature type="transmembrane region" description="Helical" evidence="9">
    <location>
        <begin position="228"/>
        <end position="245"/>
    </location>
</feature>
<dbReference type="Pfam" id="PF03611">
    <property type="entry name" value="EIIC-GAT"/>
    <property type="match status" value="1"/>
</dbReference>
<comment type="subcellular location">
    <subcellularLocation>
        <location evidence="1">Cell membrane</location>
        <topology evidence="1">Multi-pass membrane protein</topology>
    </subcellularLocation>
</comment>
<evidence type="ECO:0000256" key="3">
    <source>
        <dbReference type="ARBA" id="ARBA00022475"/>
    </source>
</evidence>
<dbReference type="Proteomes" id="UP000675664">
    <property type="component" value="Unassembled WGS sequence"/>
</dbReference>
<dbReference type="GO" id="GO:0015577">
    <property type="term" value="F:galactitol transmembrane transporter activity"/>
    <property type="evidence" value="ECO:0007669"/>
    <property type="project" value="InterPro"/>
</dbReference>
<protein>
    <submittedName>
        <fullName evidence="10">PTS galactitol transporter subunit IIC</fullName>
    </submittedName>
</protein>
<feature type="transmembrane region" description="Helical" evidence="9">
    <location>
        <begin position="45"/>
        <end position="73"/>
    </location>
</feature>
<feature type="transmembrane region" description="Helical" evidence="9">
    <location>
        <begin position="430"/>
        <end position="447"/>
    </location>
</feature>
<accession>A0A8J7W0Q5</accession>
<dbReference type="PIRSF" id="PIRSF006304">
    <property type="entry name" value="GatC"/>
    <property type="match status" value="1"/>
</dbReference>
<dbReference type="InterPro" id="IPR013853">
    <property type="entry name" value="EIIC-GAT"/>
</dbReference>
<keyword evidence="2" id="KW-0813">Transport</keyword>
<dbReference type="RefSeq" id="WP_227018380.1">
    <property type="nucleotide sequence ID" value="NZ_JAGSND010000006.1"/>
</dbReference>
<dbReference type="GO" id="GO:0005886">
    <property type="term" value="C:plasma membrane"/>
    <property type="evidence" value="ECO:0007669"/>
    <property type="project" value="UniProtKB-SubCell"/>
</dbReference>
<sequence length="470" mass="51291">MTAGFFQMLSNVFSTLGAAVFVPIMLFIIAKFMGVNNKKAFTSALLCAVGLTGFNLVIGSYSGVISPVVSQMVENAGVNLPVLDTGWQSTSVIAYSTQIGLIFIGVAIFLQIALFFVKWTNVFMASDLWNNYSFMVWGSMLYALTKNIWLALALMVVQNLYILLFSEVAAKRWSTYYQYPNCCMTAPHHLESLPFAVLMNVLLGKIGFNKINLNAQELQKKFGIMGEPMFIGLVIGALIAIIGYYNALGQLATWGVISSSAISTAAVMAVFPKVAGIFASAFTTLTDAYKKKAAASGQGREWYLSVNDAVGYGEPNTLVTGILLIPIMLLIAFILPGNKILPMIDLVALPYMVEVFVAVSHGNIAKSIVTGAVWFSLGMLVCSNLAPTFTEVAVNAGFELSQAGVYIISFGIMCHPFIAGLFYAFWTQNIFVIAAVVVLYFVLYFVFKKYRVQIVDFLEKTNQDAPKLQA</sequence>
<keyword evidence="3" id="KW-1003">Cell membrane</keyword>
<gene>
    <name evidence="10" type="ORF">KCX82_10230</name>
</gene>
<feature type="transmembrane region" description="Helical" evidence="9">
    <location>
        <begin position="150"/>
        <end position="170"/>
    </location>
</feature>
<evidence type="ECO:0000256" key="5">
    <source>
        <dbReference type="ARBA" id="ARBA00022683"/>
    </source>
</evidence>
<keyword evidence="8 9" id="KW-0472">Membrane</keyword>
<dbReference type="AlphaFoldDB" id="A0A8J7W0Q5"/>
<evidence type="ECO:0000313" key="11">
    <source>
        <dbReference type="Proteomes" id="UP000675664"/>
    </source>
</evidence>
<name>A0A8J7W0Q5_9FIRM</name>
<evidence type="ECO:0000256" key="8">
    <source>
        <dbReference type="ARBA" id="ARBA00023136"/>
    </source>
</evidence>
<keyword evidence="11" id="KW-1185">Reference proteome</keyword>
<dbReference type="PANTHER" id="PTHR37324">
    <property type="entry name" value="PTS SYSTEM GALACTITOL-SPECIFIC EIIC COMPONENT"/>
    <property type="match status" value="1"/>
</dbReference>
<keyword evidence="6 9" id="KW-0812">Transmembrane</keyword>
<feature type="transmembrane region" description="Helical" evidence="9">
    <location>
        <begin position="403"/>
        <end position="424"/>
    </location>
</feature>
<keyword evidence="7 9" id="KW-1133">Transmembrane helix</keyword>
<dbReference type="PANTHER" id="PTHR37324:SF2">
    <property type="entry name" value="PTS SYSTEM GALACTITOL-SPECIFIC EIIC COMPONENT"/>
    <property type="match status" value="1"/>
</dbReference>
<evidence type="ECO:0000256" key="6">
    <source>
        <dbReference type="ARBA" id="ARBA00022692"/>
    </source>
</evidence>
<dbReference type="EMBL" id="JAGSND010000006">
    <property type="protein sequence ID" value="MBR0598251.1"/>
    <property type="molecule type" value="Genomic_DNA"/>
</dbReference>
<evidence type="ECO:0000256" key="4">
    <source>
        <dbReference type="ARBA" id="ARBA00022597"/>
    </source>
</evidence>
<reference evidence="10" key="2">
    <citation type="submission" date="2021-04" db="EMBL/GenBank/DDBJ databases">
        <authorList>
            <person name="Liu J."/>
        </authorList>
    </citation>
    <scope>NUCLEOTIDE SEQUENCE</scope>
    <source>
        <strain evidence="10">BAD-6</strain>
    </source>
</reference>
<keyword evidence="4" id="KW-0762">Sugar transport</keyword>
<evidence type="ECO:0000256" key="1">
    <source>
        <dbReference type="ARBA" id="ARBA00004651"/>
    </source>
</evidence>
<feature type="transmembrane region" description="Helical" evidence="9">
    <location>
        <begin position="355"/>
        <end position="382"/>
    </location>
</feature>